<dbReference type="SUPFAM" id="SSF55874">
    <property type="entry name" value="ATPase domain of HSP90 chaperone/DNA topoisomerase II/histidine kinase"/>
    <property type="match status" value="1"/>
</dbReference>
<dbReference type="InterPro" id="IPR050267">
    <property type="entry name" value="Anti-sigma-factor_SerPK"/>
</dbReference>
<dbReference type="Gene3D" id="3.30.565.10">
    <property type="entry name" value="Histidine kinase-like ATPase, C-terminal domain"/>
    <property type="match status" value="1"/>
</dbReference>
<dbReference type="CDD" id="cd16936">
    <property type="entry name" value="HATPase_RsbW-like"/>
    <property type="match status" value="1"/>
</dbReference>
<dbReference type="Proteomes" id="UP000017396">
    <property type="component" value="Chromosome"/>
</dbReference>
<keyword evidence="1 3" id="KW-0723">Serine/threonine-protein kinase</keyword>
<evidence type="ECO:0000313" key="3">
    <source>
        <dbReference type="EMBL" id="AGY57823.1"/>
    </source>
</evidence>
<dbReference type="PANTHER" id="PTHR35526">
    <property type="entry name" value="ANTI-SIGMA-F FACTOR RSBW-RELATED"/>
    <property type="match status" value="1"/>
</dbReference>
<protein>
    <submittedName>
        <fullName evidence="3">Anti-sigma regulatory factor, serine/threonine protein kinase</fullName>
    </submittedName>
</protein>
<dbReference type="GO" id="GO:0004674">
    <property type="term" value="F:protein serine/threonine kinase activity"/>
    <property type="evidence" value="ECO:0007669"/>
    <property type="project" value="UniProtKB-KW"/>
</dbReference>
<dbReference type="eggNOG" id="COG2172">
    <property type="taxonomic scope" value="Bacteria"/>
</dbReference>
<dbReference type="InterPro" id="IPR003594">
    <property type="entry name" value="HATPase_dom"/>
</dbReference>
<dbReference type="EMBL" id="CP003587">
    <property type="protein sequence ID" value="AGY57823.1"/>
    <property type="molecule type" value="Genomic_DNA"/>
</dbReference>
<keyword evidence="4" id="KW-1185">Reference proteome</keyword>
<sequence length="144" mass="16348">MIAVARQPARQERRTVTFASTLFLRPILDLLLAEISPLWRAEVRLGLQEALVNAACHGNCLDPDKRVTVHFSVAPNYYVWIIADEGSGFDKQQPCADAVPCSDWECGRGLFILRQIFDEVQWLPPGNQLRLCKYIPREARPQLS</sequence>
<dbReference type="Pfam" id="PF13581">
    <property type="entry name" value="HATPase_c_2"/>
    <property type="match status" value="1"/>
</dbReference>
<name>U5QG42_GLOK1</name>
<proteinExistence type="predicted"/>
<dbReference type="RefSeq" id="WP_023172936.1">
    <property type="nucleotide sequence ID" value="NC_022600.1"/>
</dbReference>
<keyword evidence="3" id="KW-0418">Kinase</keyword>
<gene>
    <name evidence="3" type="ORF">GKIL_1577</name>
</gene>
<evidence type="ECO:0000256" key="1">
    <source>
        <dbReference type="ARBA" id="ARBA00022527"/>
    </source>
</evidence>
<dbReference type="PANTHER" id="PTHR35526:SF3">
    <property type="entry name" value="ANTI-SIGMA-F FACTOR RSBW"/>
    <property type="match status" value="1"/>
</dbReference>
<feature type="domain" description="Histidine kinase/HSP90-like ATPase" evidence="2">
    <location>
        <begin position="37"/>
        <end position="133"/>
    </location>
</feature>
<dbReference type="HOGENOM" id="CLU_090336_17_1_3"/>
<dbReference type="PATRIC" id="fig|1183438.3.peg.1553"/>
<dbReference type="AlphaFoldDB" id="U5QG42"/>
<dbReference type="KEGG" id="glj:GKIL_1577"/>
<dbReference type="OrthoDB" id="516350at2"/>
<dbReference type="InterPro" id="IPR016781">
    <property type="entry name" value="Anti-sigma_regulat_PmgA_prd"/>
</dbReference>
<evidence type="ECO:0000313" key="4">
    <source>
        <dbReference type="Proteomes" id="UP000017396"/>
    </source>
</evidence>
<accession>U5QG42</accession>
<keyword evidence="3" id="KW-0808">Transferase</keyword>
<evidence type="ECO:0000259" key="2">
    <source>
        <dbReference type="Pfam" id="PF13581"/>
    </source>
</evidence>
<dbReference type="InterPro" id="IPR036890">
    <property type="entry name" value="HATPase_C_sf"/>
</dbReference>
<organism evidence="3 4">
    <name type="scientific">Gloeobacter kilaueensis (strain ATCC BAA-2537 / CCAP 1431/1 / ULC 316 / JS1)</name>
    <dbReference type="NCBI Taxonomy" id="1183438"/>
    <lineage>
        <taxon>Bacteria</taxon>
        <taxon>Bacillati</taxon>
        <taxon>Cyanobacteriota</taxon>
        <taxon>Cyanophyceae</taxon>
        <taxon>Gloeobacterales</taxon>
        <taxon>Gloeobacteraceae</taxon>
        <taxon>Gloeobacter</taxon>
    </lineage>
</organism>
<reference evidence="3 4" key="1">
    <citation type="journal article" date="2013" name="PLoS ONE">
        <title>Cultivation and Complete Genome Sequencing of Gloeobacter kilaueensis sp. nov., from a Lava Cave in Kilauea Caldera, Hawai'i.</title>
        <authorList>
            <person name="Saw J.H."/>
            <person name="Schatz M."/>
            <person name="Brown M.V."/>
            <person name="Kunkel D.D."/>
            <person name="Foster J.S."/>
            <person name="Shick H."/>
            <person name="Christensen S."/>
            <person name="Hou S."/>
            <person name="Wan X."/>
            <person name="Donachie S.P."/>
        </authorList>
    </citation>
    <scope>NUCLEOTIDE SEQUENCE [LARGE SCALE GENOMIC DNA]</scope>
    <source>
        <strain evidence="4">JS</strain>
    </source>
</reference>
<dbReference type="STRING" id="1183438.GKIL_1577"/>
<dbReference type="PIRSF" id="PIRSF020906">
    <property type="entry name" value="Anti_s_fact_PmgA_prd"/>
    <property type="match status" value="1"/>
</dbReference>